<evidence type="ECO:0008006" key="3">
    <source>
        <dbReference type="Google" id="ProtNLM"/>
    </source>
</evidence>
<organism evidence="1 2">
    <name type="scientific">Niastella soli</name>
    <dbReference type="NCBI Taxonomy" id="2821487"/>
    <lineage>
        <taxon>Bacteria</taxon>
        <taxon>Pseudomonadati</taxon>
        <taxon>Bacteroidota</taxon>
        <taxon>Chitinophagia</taxon>
        <taxon>Chitinophagales</taxon>
        <taxon>Chitinophagaceae</taxon>
        <taxon>Niastella</taxon>
    </lineage>
</organism>
<protein>
    <recommendedName>
        <fullName evidence="3">Helix-hairpin-helix domain-containing protein</fullName>
    </recommendedName>
</protein>
<proteinExistence type="predicted"/>
<dbReference type="InterPro" id="IPR010994">
    <property type="entry name" value="RuvA_2-like"/>
</dbReference>
<keyword evidence="2" id="KW-1185">Reference proteome</keyword>
<reference evidence="1 2" key="1">
    <citation type="submission" date="2021-03" db="EMBL/GenBank/DDBJ databases">
        <title>Assistant Professor.</title>
        <authorList>
            <person name="Huq M.A."/>
        </authorList>
    </citation>
    <scope>NUCLEOTIDE SEQUENCE [LARGE SCALE GENOMIC DNA]</scope>
    <source>
        <strain evidence="1 2">MAH-29</strain>
    </source>
</reference>
<dbReference type="RefSeq" id="WP_209138974.1">
    <property type="nucleotide sequence ID" value="NZ_JAGHKO010000001.1"/>
</dbReference>
<evidence type="ECO:0000313" key="1">
    <source>
        <dbReference type="EMBL" id="MBO9200940.1"/>
    </source>
</evidence>
<name>A0ABS3YST2_9BACT</name>
<comment type="caution">
    <text evidence="1">The sequence shown here is derived from an EMBL/GenBank/DDBJ whole genome shotgun (WGS) entry which is preliminary data.</text>
</comment>
<dbReference type="SUPFAM" id="SSF47781">
    <property type="entry name" value="RuvA domain 2-like"/>
    <property type="match status" value="1"/>
</dbReference>
<evidence type="ECO:0000313" key="2">
    <source>
        <dbReference type="Proteomes" id="UP000677244"/>
    </source>
</evidence>
<dbReference type="Proteomes" id="UP000677244">
    <property type="component" value="Unassembled WGS sequence"/>
</dbReference>
<dbReference type="EMBL" id="JAGHKO010000001">
    <property type="protein sequence ID" value="MBO9200940.1"/>
    <property type="molecule type" value="Genomic_DNA"/>
</dbReference>
<gene>
    <name evidence="1" type="ORF">J7I42_11740</name>
</gene>
<sequence>MKWSFVIWLVTQGLVVAAQEKPAIPLNEQQLEMQAEREEGMTEDDSQWQQLEYLQKHPLDLNTATEIDLENLRLLTDLQISNFLLYRNLLGPLLHVNELQAVPAWDVGTIKRLLPYVTISDQKSIIEKLGERLRHGEQTLLLRVAKTVNTSSDALKATDSYLGSAVAVMTRYKYKYKNLLQLGMTGDKDAGEQFFKGTQKNGFDFYSFHLFARNLGRIQSLALGDFTVELGQGLIQWQGMAFKKSADVLGIKRQGAPLQPYNSAGEYNFHRGVGVTLQKNQMQFTAFGSIRKLNTNLVSDSFLNSLEYISSIITTGYHRTLAELNDRNNVQCLTTGAALKLANNKSHVGINAVQYHLSKPLQPGVAVYDQFAINGQYWSNYSFDYSYTFHNMHVYGEVAVDKLLNRAMIHGLLASLDPKVDLAIVYRNIGPRYQSLFSNAFTENSLPVNEKGCYAGLSIRPVVGWKLDVYMDVFRFPWLKYQVNAPSGGHEYLVQLAYTPSKYVEIYTRFRQETKSMNEVDPLPGISPVVPVTRLNWRTHISYRLNKTVELRSRVETVWVTRNKKQPETGFLFYTDVHVKPAFKPFFFSARAQYVETDSYNSRLYAFENTVLYNFSIPPLFDKVFRYIVNVNYRLTNRSAMQPPKKISCLFSFSVAQSLFPSTKEEAAMKSGTEAYNRFDTKLQVILTRR</sequence>
<accession>A0ABS3YST2</accession>